<dbReference type="AlphaFoldDB" id="A0A414Y8V2"/>
<evidence type="ECO:0000313" key="13">
    <source>
        <dbReference type="Proteomes" id="UP000358159"/>
    </source>
</evidence>
<dbReference type="InterPro" id="IPR045023">
    <property type="entry name" value="FATA/B"/>
</dbReference>
<evidence type="ECO:0000256" key="3">
    <source>
        <dbReference type="ARBA" id="ARBA00022801"/>
    </source>
</evidence>
<dbReference type="Proteomes" id="UP000284548">
    <property type="component" value="Unassembled WGS sequence"/>
</dbReference>
<evidence type="ECO:0000256" key="1">
    <source>
        <dbReference type="ARBA" id="ARBA00006500"/>
    </source>
</evidence>
<keyword evidence="3" id="KW-0378">Hydrolase</keyword>
<sequence>MEQKILDKVGRYEFLSEPFHCDFSSHLFMGHLGNHLLNAADFHSNDRGFGMNYLMPRHKTWVLSRLAIEMTEMPKSYDRFVVETWCESAMKYFTSRDFKICGKTSSSEEAKVYGYGKSVWAMIDTETRQPVDIFEIHDGLIKEYIDSEKPCPIQASSRVKMGKNAKLVRTIDTYYHDVDVNGHINSVKYIEHILDLFDLDYYKTHFLQRFEIAYVAESHQGDQLHFYLEETSEAEKMQEYCIKITKNGKNDANEVEVVRSKAKFIKN</sequence>
<feature type="domain" description="Acyl-ACP thioesterase-like C-terminal" evidence="9">
    <location>
        <begin position="168"/>
        <end position="250"/>
    </location>
</feature>
<gene>
    <name evidence="11" type="ORF">DW192_08045</name>
    <name evidence="10" type="ORF">F7D42_04995</name>
</gene>
<accession>A0A414Y8V2</accession>
<dbReference type="Pfam" id="PF01643">
    <property type="entry name" value="Acyl-ACP_TE"/>
    <property type="match status" value="1"/>
</dbReference>
<dbReference type="PANTHER" id="PTHR31727">
    <property type="entry name" value="OLEOYL-ACYL CARRIER PROTEIN THIOESTERASE 1, CHLOROPLASTIC"/>
    <property type="match status" value="1"/>
</dbReference>
<dbReference type="GO" id="GO:0000036">
    <property type="term" value="F:acyl carrier activity"/>
    <property type="evidence" value="ECO:0007669"/>
    <property type="project" value="TreeGrafter"/>
</dbReference>
<keyword evidence="4" id="KW-0276">Fatty acid metabolism</keyword>
<keyword evidence="7" id="KW-0275">Fatty acid biosynthesis</keyword>
<evidence type="ECO:0000259" key="8">
    <source>
        <dbReference type="Pfam" id="PF01643"/>
    </source>
</evidence>
<dbReference type="InterPro" id="IPR029069">
    <property type="entry name" value="HotDog_dom_sf"/>
</dbReference>
<keyword evidence="2" id="KW-0444">Lipid biosynthesis</keyword>
<dbReference type="InterPro" id="IPR049427">
    <property type="entry name" value="Acyl-ACP_TE_C"/>
</dbReference>
<reference evidence="11 12" key="1">
    <citation type="submission" date="2018-08" db="EMBL/GenBank/DDBJ databases">
        <title>A genome reference for cultivated species of the human gut microbiota.</title>
        <authorList>
            <person name="Zou Y."/>
            <person name="Xue W."/>
            <person name="Luo G."/>
        </authorList>
    </citation>
    <scope>NUCLEOTIDE SEQUENCE [LARGE SCALE GENOMIC DNA]</scope>
    <source>
        <strain evidence="11 12">AM16-54</strain>
    </source>
</reference>
<evidence type="ECO:0000256" key="5">
    <source>
        <dbReference type="ARBA" id="ARBA00022946"/>
    </source>
</evidence>
<dbReference type="PANTHER" id="PTHR31727:SF6">
    <property type="entry name" value="OLEOYL-ACYL CARRIER PROTEIN THIOESTERASE 1, CHLOROPLASTIC"/>
    <property type="match status" value="1"/>
</dbReference>
<evidence type="ECO:0000256" key="7">
    <source>
        <dbReference type="ARBA" id="ARBA00023160"/>
    </source>
</evidence>
<dbReference type="SUPFAM" id="SSF54637">
    <property type="entry name" value="Thioesterase/thiol ester dehydrase-isomerase"/>
    <property type="match status" value="2"/>
</dbReference>
<dbReference type="Pfam" id="PF20791">
    <property type="entry name" value="Acyl-ACP_TE_C"/>
    <property type="match status" value="1"/>
</dbReference>
<evidence type="ECO:0000313" key="12">
    <source>
        <dbReference type="Proteomes" id="UP000284548"/>
    </source>
</evidence>
<dbReference type="Gene3D" id="3.10.129.10">
    <property type="entry name" value="Hotdog Thioesterase"/>
    <property type="match status" value="2"/>
</dbReference>
<keyword evidence="5" id="KW-0809">Transit peptide</keyword>
<keyword evidence="6" id="KW-0443">Lipid metabolism</keyword>
<dbReference type="InterPro" id="IPR002864">
    <property type="entry name" value="Acyl-ACP_thioesterase_NHD"/>
</dbReference>
<evidence type="ECO:0000313" key="10">
    <source>
        <dbReference type="EMBL" id="MQO55074.1"/>
    </source>
</evidence>
<dbReference type="Proteomes" id="UP000358159">
    <property type="component" value="Unassembled WGS sequence"/>
</dbReference>
<comment type="similarity">
    <text evidence="1">Belongs to the acyl-ACP thioesterase family.</text>
</comment>
<dbReference type="GO" id="GO:0016297">
    <property type="term" value="F:fatty acyl-[ACP] hydrolase activity"/>
    <property type="evidence" value="ECO:0007669"/>
    <property type="project" value="InterPro"/>
</dbReference>
<dbReference type="EMBL" id="QRKB01000017">
    <property type="protein sequence ID" value="RHH82585.1"/>
    <property type="molecule type" value="Genomic_DNA"/>
</dbReference>
<name>A0A414Y8V2_9BACT</name>
<organism evidence="11 12">
    <name type="scientific">Segatella copri</name>
    <dbReference type="NCBI Taxonomy" id="165179"/>
    <lineage>
        <taxon>Bacteria</taxon>
        <taxon>Pseudomonadati</taxon>
        <taxon>Bacteroidota</taxon>
        <taxon>Bacteroidia</taxon>
        <taxon>Bacteroidales</taxon>
        <taxon>Prevotellaceae</taxon>
        <taxon>Segatella</taxon>
    </lineage>
</organism>
<evidence type="ECO:0000256" key="4">
    <source>
        <dbReference type="ARBA" id="ARBA00022832"/>
    </source>
</evidence>
<evidence type="ECO:0000256" key="6">
    <source>
        <dbReference type="ARBA" id="ARBA00023098"/>
    </source>
</evidence>
<comment type="caution">
    <text evidence="11">The sequence shown here is derived from an EMBL/GenBank/DDBJ whole genome shotgun (WGS) entry which is preliminary data.</text>
</comment>
<dbReference type="RefSeq" id="WP_118254840.1">
    <property type="nucleotide sequence ID" value="NZ_DAWERD010000009.1"/>
</dbReference>
<evidence type="ECO:0000256" key="2">
    <source>
        <dbReference type="ARBA" id="ARBA00022516"/>
    </source>
</evidence>
<proteinExistence type="inferred from homology"/>
<feature type="domain" description="Acyl-ACP thioesterase N-terminal hotdog" evidence="8">
    <location>
        <begin position="20"/>
        <end position="134"/>
    </location>
</feature>
<evidence type="ECO:0000313" key="11">
    <source>
        <dbReference type="EMBL" id="RHH82585.1"/>
    </source>
</evidence>
<protein>
    <submittedName>
        <fullName evidence="11">Acyl-[acyl-carrier-protein] thioesterase</fullName>
    </submittedName>
</protein>
<reference evidence="10 13" key="2">
    <citation type="submission" date="2019-09" db="EMBL/GenBank/DDBJ databases">
        <title>Distinct polysaccharide growth profiles of human intestinal Prevotella copri isolates.</title>
        <authorList>
            <person name="Fehlner-Peach H."/>
            <person name="Magnabosco C."/>
            <person name="Raghavan V."/>
            <person name="Scher J.U."/>
            <person name="Tett A."/>
            <person name="Cox L.M."/>
            <person name="Gottsegen C."/>
            <person name="Watters A."/>
            <person name="Wiltshire- Gordon J.D."/>
            <person name="Segata N."/>
            <person name="Bonneau R."/>
            <person name="Littman D.R."/>
        </authorList>
    </citation>
    <scope>NUCLEOTIDE SEQUENCE [LARGE SCALE GENOMIC DNA]</scope>
    <source>
        <strain evidence="10 13">BVe41219</strain>
    </source>
</reference>
<evidence type="ECO:0000259" key="9">
    <source>
        <dbReference type="Pfam" id="PF20791"/>
    </source>
</evidence>
<dbReference type="EMBL" id="VZAZ01000022">
    <property type="protein sequence ID" value="MQO55074.1"/>
    <property type="molecule type" value="Genomic_DNA"/>
</dbReference>